<dbReference type="Proteomes" id="UP000054266">
    <property type="component" value="Unassembled WGS sequence"/>
</dbReference>
<dbReference type="GO" id="GO:0010181">
    <property type="term" value="F:FMN binding"/>
    <property type="evidence" value="ECO:0007669"/>
    <property type="project" value="InterPro"/>
</dbReference>
<feature type="binding site" evidence="7">
    <location>
        <position position="314"/>
    </location>
    <ligand>
        <name>glyoxylate</name>
        <dbReference type="ChEBI" id="CHEBI:36655"/>
    </ligand>
</feature>
<dbReference type="GO" id="GO:0016491">
    <property type="term" value="F:oxidoreductase activity"/>
    <property type="evidence" value="ECO:0007669"/>
    <property type="project" value="UniProtKB-KW"/>
</dbReference>
<keyword evidence="4" id="KW-0560">Oxidoreductase</keyword>
<dbReference type="Gene3D" id="3.20.20.70">
    <property type="entry name" value="Aldolase class I"/>
    <property type="match status" value="1"/>
</dbReference>
<proteinExistence type="inferred from homology"/>
<feature type="binding site" evidence="7">
    <location>
        <position position="201"/>
    </location>
    <ligand>
        <name>FMN</name>
        <dbReference type="ChEBI" id="CHEBI:58210"/>
    </ligand>
</feature>
<sequence>MSSHSAVRRPNMAKHSDPDSDPDPIAYETEVYQKGLHYEKPPFTFQALKWEGLAMARMSAESAGYVVGNAGIGETASKNRKAFEKWSIVPRRLVGTEGFPDLSVKVLGGQRVPFPISTAPVGVLRIFNPEGEVAVARACQKCRIPYIMSTASSTSIEEAAKANGDGVRWYQLYWPSRERDATTISILRRAKDAGFTALFVTLDTYVLGWRPSDMDNGYNPFLRSDQIGVAVGFSDPGFREQFKKKHGVEIEEDEGKAAAEWTRTVFPGMSHSWDDVRFLQKHWDGPIVLKGIQTPQDALKAVEMGVQGIVVSNHGGRQVDGGASSLGLLPGIVDAVGDKLDIFFDSGVRTGADIAKAVALGAKMALIGRPYVYGLALGGEEGVTHTLRALCGDLDLTLHLAGIKSVAREHLNRSVLVREDSL</sequence>
<evidence type="ECO:0000259" key="9">
    <source>
        <dbReference type="PROSITE" id="PS51349"/>
    </source>
</evidence>
<feature type="binding site" evidence="7">
    <location>
        <position position="149"/>
    </location>
    <ligand>
        <name>FMN</name>
        <dbReference type="ChEBI" id="CHEBI:58210"/>
    </ligand>
</feature>
<feature type="binding site" evidence="7">
    <location>
        <begin position="368"/>
        <end position="369"/>
    </location>
    <ligand>
        <name>FMN</name>
        <dbReference type="ChEBI" id="CHEBI:58210"/>
    </ligand>
</feature>
<feature type="binding site" evidence="7">
    <location>
        <position position="317"/>
    </location>
    <ligand>
        <name>glyoxylate</name>
        <dbReference type="ChEBI" id="CHEBI:36655"/>
    </ligand>
</feature>
<dbReference type="PIRSF" id="PIRSF000138">
    <property type="entry name" value="Al-hdrx_acd_dh"/>
    <property type="match status" value="1"/>
</dbReference>
<evidence type="ECO:0000256" key="8">
    <source>
        <dbReference type="SAM" id="MobiDB-lite"/>
    </source>
</evidence>
<dbReference type="InterPro" id="IPR000262">
    <property type="entry name" value="FMN-dep_DH"/>
</dbReference>
<dbReference type="InterPro" id="IPR008259">
    <property type="entry name" value="FMN_hydac_DH_AS"/>
</dbReference>
<feature type="binding site" evidence="7">
    <location>
        <begin position="120"/>
        <end position="122"/>
    </location>
    <ligand>
        <name>FMN</name>
        <dbReference type="ChEBI" id="CHEBI:58210"/>
    </ligand>
</feature>
<evidence type="ECO:0000256" key="3">
    <source>
        <dbReference type="ARBA" id="ARBA00022643"/>
    </source>
</evidence>
<gene>
    <name evidence="10" type="ORF">PV04_02274</name>
</gene>
<keyword evidence="3 7" id="KW-0288">FMN</keyword>
<dbReference type="InterPro" id="IPR037396">
    <property type="entry name" value="FMN_HAD"/>
</dbReference>
<evidence type="ECO:0000256" key="6">
    <source>
        <dbReference type="PIRSR" id="PIRSR000138-1"/>
    </source>
</evidence>
<dbReference type="CDD" id="cd03332">
    <property type="entry name" value="LMO_FMN"/>
    <property type="match status" value="1"/>
</dbReference>
<feature type="binding site" evidence="7">
    <location>
        <position position="210"/>
    </location>
    <ligand>
        <name>glyoxylate</name>
        <dbReference type="ChEBI" id="CHEBI:36655"/>
    </ligand>
</feature>
<feature type="active site" description="Proton acceptor" evidence="6">
    <location>
        <position position="314"/>
    </location>
</feature>
<feature type="binding site" evidence="7">
    <location>
        <position position="173"/>
    </location>
    <ligand>
        <name>glyoxylate</name>
        <dbReference type="ChEBI" id="CHEBI:36655"/>
    </ligand>
</feature>
<dbReference type="PANTHER" id="PTHR10578">
    <property type="entry name" value="S -2-HYDROXY-ACID OXIDASE-RELATED"/>
    <property type="match status" value="1"/>
</dbReference>
<feature type="region of interest" description="Disordered" evidence="8">
    <location>
        <begin position="1"/>
        <end position="25"/>
    </location>
</feature>
<dbReference type="PROSITE" id="PS51349">
    <property type="entry name" value="FMN_HYDROXY_ACID_DH_2"/>
    <property type="match status" value="1"/>
</dbReference>
<dbReference type="FunFam" id="3.20.20.70:FF:000132">
    <property type="entry name" value="FMN dependent dehydrogenase"/>
    <property type="match status" value="1"/>
</dbReference>
<dbReference type="PROSITE" id="PS00557">
    <property type="entry name" value="FMN_HYDROXY_ACID_DH_1"/>
    <property type="match status" value="1"/>
</dbReference>
<evidence type="ECO:0000313" key="10">
    <source>
        <dbReference type="EMBL" id="KIW69962.1"/>
    </source>
</evidence>
<dbReference type="SUPFAM" id="SSF51395">
    <property type="entry name" value="FMN-linked oxidoreductases"/>
    <property type="match status" value="1"/>
</dbReference>
<dbReference type="AlphaFoldDB" id="A0A0D2E6M4"/>
<feature type="binding site" evidence="7">
    <location>
        <begin position="345"/>
        <end position="349"/>
    </location>
    <ligand>
        <name>FMN</name>
        <dbReference type="ChEBI" id="CHEBI:58210"/>
    </ligand>
</feature>
<evidence type="ECO:0000256" key="1">
    <source>
        <dbReference type="ARBA" id="ARBA00001917"/>
    </source>
</evidence>
<keyword evidence="11" id="KW-1185">Reference proteome</keyword>
<dbReference type="InterPro" id="IPR037350">
    <property type="entry name" value="LMO_FMN"/>
</dbReference>
<dbReference type="HOGENOM" id="CLU_020639_0_1_1"/>
<name>A0A0D2E6M4_9EURO</name>
<feature type="domain" description="FMN hydroxy acid dehydrogenase" evidence="9">
    <location>
        <begin position="39"/>
        <end position="419"/>
    </location>
</feature>
<protein>
    <recommendedName>
        <fullName evidence="9">FMN hydroxy acid dehydrogenase domain-containing protein</fullName>
    </recommendedName>
</protein>
<dbReference type="Pfam" id="PF01070">
    <property type="entry name" value="FMN_dh"/>
    <property type="match status" value="1"/>
</dbReference>
<accession>A0A0D2E6M4</accession>
<evidence type="ECO:0000256" key="2">
    <source>
        <dbReference type="ARBA" id="ARBA00022630"/>
    </source>
</evidence>
<evidence type="ECO:0000256" key="5">
    <source>
        <dbReference type="ARBA" id="ARBA00024042"/>
    </source>
</evidence>
<dbReference type="PANTHER" id="PTHR10578:SF143">
    <property type="entry name" value="FMN-DEPENDENT ALPHA-HYDROXY ACID DEHYDROGENASE PB1A11.03"/>
    <property type="match status" value="1"/>
</dbReference>
<evidence type="ECO:0000256" key="7">
    <source>
        <dbReference type="PIRSR" id="PIRSR000138-2"/>
    </source>
</evidence>
<evidence type="ECO:0000313" key="11">
    <source>
        <dbReference type="Proteomes" id="UP000054266"/>
    </source>
</evidence>
<comment type="similarity">
    <text evidence="5">Belongs to the FMN-dependent alpha-hydroxy acid dehydrogenase family.</text>
</comment>
<dbReference type="EMBL" id="KN846957">
    <property type="protein sequence ID" value="KIW69962.1"/>
    <property type="molecule type" value="Genomic_DNA"/>
</dbReference>
<feature type="binding site" evidence="7">
    <location>
        <position position="171"/>
    </location>
    <ligand>
        <name>FMN</name>
        <dbReference type="ChEBI" id="CHEBI:58210"/>
    </ligand>
</feature>
<dbReference type="InterPro" id="IPR012133">
    <property type="entry name" value="Alpha-hydoxy_acid_DH_FMN"/>
</dbReference>
<feature type="binding site" evidence="7">
    <location>
        <position position="65"/>
    </location>
    <ligand>
        <name>glyoxylate</name>
        <dbReference type="ChEBI" id="CHEBI:36655"/>
    </ligand>
</feature>
<dbReference type="STRING" id="5601.A0A0D2E6M4"/>
<keyword evidence="2 7" id="KW-0285">Flavoprotein</keyword>
<dbReference type="InterPro" id="IPR013785">
    <property type="entry name" value="Aldolase_TIM"/>
</dbReference>
<reference evidence="10 11" key="1">
    <citation type="submission" date="2015-01" db="EMBL/GenBank/DDBJ databases">
        <title>The Genome Sequence of Capronia semiimmersa CBS27337.</title>
        <authorList>
            <consortium name="The Broad Institute Genomics Platform"/>
            <person name="Cuomo C."/>
            <person name="de Hoog S."/>
            <person name="Gorbushina A."/>
            <person name="Stielow B."/>
            <person name="Teixiera M."/>
            <person name="Abouelleil A."/>
            <person name="Chapman S.B."/>
            <person name="Priest M."/>
            <person name="Young S.K."/>
            <person name="Wortman J."/>
            <person name="Nusbaum C."/>
            <person name="Birren B."/>
        </authorList>
    </citation>
    <scope>NUCLEOTIDE SEQUENCE [LARGE SCALE GENOMIC DNA]</scope>
    <source>
        <strain evidence="10 11">CBS 27337</strain>
    </source>
</reference>
<organism evidence="10 11">
    <name type="scientific">Phialophora macrospora</name>
    <dbReference type="NCBI Taxonomy" id="1851006"/>
    <lineage>
        <taxon>Eukaryota</taxon>
        <taxon>Fungi</taxon>
        <taxon>Dikarya</taxon>
        <taxon>Ascomycota</taxon>
        <taxon>Pezizomycotina</taxon>
        <taxon>Eurotiomycetes</taxon>
        <taxon>Chaetothyriomycetidae</taxon>
        <taxon>Chaetothyriales</taxon>
        <taxon>Herpotrichiellaceae</taxon>
        <taxon>Phialophora</taxon>
    </lineage>
</organism>
<evidence type="ECO:0000256" key="4">
    <source>
        <dbReference type="ARBA" id="ARBA00023002"/>
    </source>
</evidence>
<feature type="binding site" evidence="7">
    <location>
        <position position="290"/>
    </location>
    <ligand>
        <name>FMN</name>
        <dbReference type="ChEBI" id="CHEBI:58210"/>
    </ligand>
</feature>
<comment type="cofactor">
    <cofactor evidence="1">
        <name>FMN</name>
        <dbReference type="ChEBI" id="CHEBI:58210"/>
    </cofactor>
</comment>
<feature type="binding site" evidence="7">
    <location>
        <position position="312"/>
    </location>
    <ligand>
        <name>FMN</name>
        <dbReference type="ChEBI" id="CHEBI:58210"/>
    </ligand>
</feature>